<evidence type="ECO:0000259" key="5">
    <source>
        <dbReference type="PROSITE" id="PS50893"/>
    </source>
</evidence>
<comment type="similarity">
    <text evidence="1">Belongs to the ABC transporter superfamily.</text>
</comment>
<dbReference type="PANTHER" id="PTHR43553">
    <property type="entry name" value="HEAVY METAL TRANSPORTER"/>
    <property type="match status" value="1"/>
</dbReference>
<dbReference type="SMART" id="SM00382">
    <property type="entry name" value="AAA"/>
    <property type="match status" value="2"/>
</dbReference>
<dbReference type="AlphaFoldDB" id="A0A3M0I0S7"/>
<keyword evidence="4 6" id="KW-0067">ATP-binding</keyword>
<evidence type="ECO:0000256" key="4">
    <source>
        <dbReference type="ARBA" id="ARBA00022840"/>
    </source>
</evidence>
<dbReference type="InterPro" id="IPR015856">
    <property type="entry name" value="ABC_transpr_CbiO/EcfA_su"/>
</dbReference>
<dbReference type="InterPro" id="IPR050095">
    <property type="entry name" value="ECF_ABC_transporter_ATP-bd"/>
</dbReference>
<reference evidence="6 7" key="1">
    <citation type="submission" date="2017-11" db="EMBL/GenBank/DDBJ databases">
        <title>Draft genome of actinobacteria isolated from guarana (Paullinia cupana (Mart.) Ducke.</title>
        <authorList>
            <person name="Siqueira K.A."/>
            <person name="Liotti R.G."/>
            <person name="Mendes T.A.O."/>
            <person name="Soares M.A."/>
        </authorList>
    </citation>
    <scope>NUCLEOTIDE SEQUENCE [LARGE SCALE GENOMIC DNA]</scope>
    <source>
        <strain evidence="6 7">193</strain>
    </source>
</reference>
<sequence>MILLLGPSGCGKSTLLLALSGLIPASIDAELRGTILCAGIDTQTVKAGQLATHVGVVLQDPDAQVVTGTLLDEVCFGLENLLAPTEDIEPRALAALRQVGLAETREQALRPPTELSGGGRQRLAIACALALDPSVLLLDEPTANLDPAASAEFYSTLAALSGRSRTVVLIEHELDDALELADRVVVLSRTGTVTHDGTPAEVFGQHGRELLERGVWLPIATQMALRLGLDSDPNRALPLTAAELDSILDETPPQLHVVERDRPQGGLDDATAAIHINVSGARVALGGAEVLHGIDLSIAVGEFLAIAGVNGAGKSTLTRAIAGLVPLRSGTIDLDGIPVADMHAHRLGEQVGYVFQNPEHQFLARTVREEIGYGLRVRSRPDAEITERVEAMLDRFDLRRYADLNPFLLSHGEKRRLSVATALITEPRILILDEPTFGQDHERATEIIRVVDELGATGITILMVTHDMQLIADHAHRIVVLADGALLREGPTADVLRDEALIERAGLRMPPVHRIARRLAQRRPEWSAVYRSEQIEAISS</sequence>
<evidence type="ECO:0000256" key="3">
    <source>
        <dbReference type="ARBA" id="ARBA00022741"/>
    </source>
</evidence>
<dbReference type="InterPro" id="IPR027417">
    <property type="entry name" value="P-loop_NTPase"/>
</dbReference>
<dbReference type="GO" id="GO:0016887">
    <property type="term" value="F:ATP hydrolysis activity"/>
    <property type="evidence" value="ECO:0007669"/>
    <property type="project" value="InterPro"/>
</dbReference>
<evidence type="ECO:0000256" key="1">
    <source>
        <dbReference type="ARBA" id="ARBA00005417"/>
    </source>
</evidence>
<dbReference type="CDD" id="cd03225">
    <property type="entry name" value="ABC_cobalt_CbiO_domain1"/>
    <property type="match status" value="2"/>
</dbReference>
<dbReference type="NCBIfam" id="NF010167">
    <property type="entry name" value="PRK13648.1"/>
    <property type="match status" value="2"/>
</dbReference>
<dbReference type="GO" id="GO:0042626">
    <property type="term" value="F:ATPase-coupled transmembrane transporter activity"/>
    <property type="evidence" value="ECO:0007669"/>
    <property type="project" value="TreeGrafter"/>
</dbReference>
<feature type="domain" description="ABC transporter" evidence="5">
    <location>
        <begin position="1"/>
        <end position="215"/>
    </location>
</feature>
<dbReference type="PANTHER" id="PTHR43553:SF19">
    <property type="entry name" value="HMP_THIAMINE IMPORT ATP-BINDING PROTEIN YKOD-RELATED"/>
    <property type="match status" value="1"/>
</dbReference>
<dbReference type="GO" id="GO:0043190">
    <property type="term" value="C:ATP-binding cassette (ABC) transporter complex"/>
    <property type="evidence" value="ECO:0007669"/>
    <property type="project" value="TreeGrafter"/>
</dbReference>
<dbReference type="Gene3D" id="3.40.50.300">
    <property type="entry name" value="P-loop containing nucleotide triphosphate hydrolases"/>
    <property type="match status" value="2"/>
</dbReference>
<comment type="caution">
    <text evidence="6">The sequence shown here is derived from an EMBL/GenBank/DDBJ whole genome shotgun (WGS) entry which is preliminary data.</text>
</comment>
<keyword evidence="2" id="KW-0813">Transport</keyword>
<gene>
    <name evidence="6" type="ORF">CTZ28_30185</name>
</gene>
<keyword evidence="3" id="KW-0547">Nucleotide-binding</keyword>
<dbReference type="PROSITE" id="PS50893">
    <property type="entry name" value="ABC_TRANSPORTER_2"/>
    <property type="match status" value="2"/>
</dbReference>
<dbReference type="SUPFAM" id="SSF52540">
    <property type="entry name" value="P-loop containing nucleoside triphosphate hydrolases"/>
    <property type="match status" value="2"/>
</dbReference>
<dbReference type="EMBL" id="PENI01000023">
    <property type="protein sequence ID" value="RMB82394.1"/>
    <property type="molecule type" value="Genomic_DNA"/>
</dbReference>
<proteinExistence type="inferred from homology"/>
<accession>A0A3M0I0S7</accession>
<organism evidence="6 7">
    <name type="scientific">Streptomyces shenzhenensis</name>
    <dbReference type="NCBI Taxonomy" id="943815"/>
    <lineage>
        <taxon>Bacteria</taxon>
        <taxon>Bacillati</taxon>
        <taxon>Actinomycetota</taxon>
        <taxon>Actinomycetes</taxon>
        <taxon>Kitasatosporales</taxon>
        <taxon>Streptomycetaceae</taxon>
        <taxon>Streptomyces</taxon>
    </lineage>
</organism>
<evidence type="ECO:0000313" key="7">
    <source>
        <dbReference type="Proteomes" id="UP000270471"/>
    </source>
</evidence>
<evidence type="ECO:0000313" key="6">
    <source>
        <dbReference type="EMBL" id="RMB82394.1"/>
    </source>
</evidence>
<protein>
    <submittedName>
        <fullName evidence="6">ABC transporter ATP-binding protein</fullName>
    </submittedName>
</protein>
<keyword evidence="7" id="KW-1185">Reference proteome</keyword>
<dbReference type="InterPro" id="IPR003593">
    <property type="entry name" value="AAA+_ATPase"/>
</dbReference>
<dbReference type="GO" id="GO:0005524">
    <property type="term" value="F:ATP binding"/>
    <property type="evidence" value="ECO:0007669"/>
    <property type="project" value="UniProtKB-KW"/>
</dbReference>
<dbReference type="PROSITE" id="PS00211">
    <property type="entry name" value="ABC_TRANSPORTER_1"/>
    <property type="match status" value="1"/>
</dbReference>
<dbReference type="Pfam" id="PF00005">
    <property type="entry name" value="ABC_tran"/>
    <property type="match status" value="2"/>
</dbReference>
<name>A0A3M0I0S7_9ACTN</name>
<dbReference type="InterPro" id="IPR017871">
    <property type="entry name" value="ABC_transporter-like_CS"/>
</dbReference>
<dbReference type="Proteomes" id="UP000270471">
    <property type="component" value="Unassembled WGS sequence"/>
</dbReference>
<dbReference type="InterPro" id="IPR003439">
    <property type="entry name" value="ABC_transporter-like_ATP-bd"/>
</dbReference>
<feature type="domain" description="ABC transporter" evidence="5">
    <location>
        <begin position="276"/>
        <end position="508"/>
    </location>
</feature>
<evidence type="ECO:0000256" key="2">
    <source>
        <dbReference type="ARBA" id="ARBA00022448"/>
    </source>
</evidence>